<keyword evidence="2" id="KW-0812">Transmembrane</keyword>
<evidence type="ECO:0000256" key="1">
    <source>
        <dbReference type="SAM" id="MobiDB-lite"/>
    </source>
</evidence>
<feature type="region of interest" description="Disordered" evidence="1">
    <location>
        <begin position="59"/>
        <end position="112"/>
    </location>
</feature>
<comment type="caution">
    <text evidence="3">The sequence shown here is derived from an EMBL/GenBank/DDBJ whole genome shotgun (WGS) entry which is preliminary data.</text>
</comment>
<feature type="transmembrane region" description="Helical" evidence="2">
    <location>
        <begin position="134"/>
        <end position="154"/>
    </location>
</feature>
<dbReference type="Proteomes" id="UP001291623">
    <property type="component" value="Unassembled WGS sequence"/>
</dbReference>
<dbReference type="PANTHER" id="PTHR36721:SF6">
    <property type="entry name" value="MUCIN-1-LIKE"/>
    <property type="match status" value="1"/>
</dbReference>
<feature type="compositionally biased region" description="Polar residues" evidence="1">
    <location>
        <begin position="89"/>
        <end position="112"/>
    </location>
</feature>
<evidence type="ECO:0000313" key="4">
    <source>
        <dbReference type="Proteomes" id="UP001291623"/>
    </source>
</evidence>
<keyword evidence="2" id="KW-0472">Membrane</keyword>
<feature type="compositionally biased region" description="Pro residues" evidence="1">
    <location>
        <begin position="67"/>
        <end position="76"/>
    </location>
</feature>
<keyword evidence="2" id="KW-1133">Transmembrane helix</keyword>
<accession>A0AAE1RH24</accession>
<evidence type="ECO:0000313" key="3">
    <source>
        <dbReference type="EMBL" id="KAK4351478.1"/>
    </source>
</evidence>
<reference evidence="3" key="1">
    <citation type="submission" date="2023-12" db="EMBL/GenBank/DDBJ databases">
        <title>Genome assembly of Anisodus tanguticus.</title>
        <authorList>
            <person name="Wang Y.-J."/>
        </authorList>
    </citation>
    <scope>NUCLEOTIDE SEQUENCE</scope>
    <source>
        <strain evidence="3">KB-2021</strain>
        <tissue evidence="3">Leaf</tissue>
    </source>
</reference>
<dbReference type="PANTHER" id="PTHR36721">
    <property type="entry name" value="PROLINE-RICH FAMILY PROTEIN"/>
    <property type="match status" value="1"/>
</dbReference>
<protein>
    <submittedName>
        <fullName evidence="3">Uncharacterized protein</fullName>
    </submittedName>
</protein>
<sequence length="223" mass="24322">MEHPHIETPKPTNVERRIERTALFCCLCERAEKEGFVVSNGDTSCMCTDLLARTPSPVHEFGADVASPPPESPTPTPLSNLTFPPAPPQSNLSPDSSLTPSPVNTATSSPAPASNYEFASDISHELSKSGGKKAGIAVGVIAAICFVGLGALVYKKRQQNIQRTQFGHSVKLLYNTIELSFESIFDNTQVYHLTRVGEETCKLRFSSSMENERPIGEEKIWKS</sequence>
<dbReference type="EMBL" id="JAVYJV010000016">
    <property type="protein sequence ID" value="KAK4351478.1"/>
    <property type="molecule type" value="Genomic_DNA"/>
</dbReference>
<name>A0AAE1RH24_9SOLA</name>
<proteinExistence type="predicted"/>
<dbReference type="AlphaFoldDB" id="A0AAE1RH24"/>
<organism evidence="3 4">
    <name type="scientific">Anisodus tanguticus</name>
    <dbReference type="NCBI Taxonomy" id="243964"/>
    <lineage>
        <taxon>Eukaryota</taxon>
        <taxon>Viridiplantae</taxon>
        <taxon>Streptophyta</taxon>
        <taxon>Embryophyta</taxon>
        <taxon>Tracheophyta</taxon>
        <taxon>Spermatophyta</taxon>
        <taxon>Magnoliopsida</taxon>
        <taxon>eudicotyledons</taxon>
        <taxon>Gunneridae</taxon>
        <taxon>Pentapetalae</taxon>
        <taxon>asterids</taxon>
        <taxon>lamiids</taxon>
        <taxon>Solanales</taxon>
        <taxon>Solanaceae</taxon>
        <taxon>Solanoideae</taxon>
        <taxon>Hyoscyameae</taxon>
        <taxon>Anisodus</taxon>
    </lineage>
</organism>
<keyword evidence="4" id="KW-1185">Reference proteome</keyword>
<gene>
    <name evidence="3" type="ORF">RND71_030791</name>
</gene>
<evidence type="ECO:0000256" key="2">
    <source>
        <dbReference type="SAM" id="Phobius"/>
    </source>
</evidence>